<dbReference type="GO" id="GO:0070573">
    <property type="term" value="F:metallodipeptidase activity"/>
    <property type="evidence" value="ECO:0007669"/>
    <property type="project" value="InterPro"/>
</dbReference>
<organism evidence="24 25">
    <name type="scientific">Apis cerana cerana</name>
    <name type="common">Oriental honeybee</name>
    <dbReference type="NCBI Taxonomy" id="94128"/>
    <lineage>
        <taxon>Eukaryota</taxon>
        <taxon>Metazoa</taxon>
        <taxon>Ecdysozoa</taxon>
        <taxon>Arthropoda</taxon>
        <taxon>Hexapoda</taxon>
        <taxon>Insecta</taxon>
        <taxon>Pterygota</taxon>
        <taxon>Neoptera</taxon>
        <taxon>Endopterygota</taxon>
        <taxon>Hymenoptera</taxon>
        <taxon>Apocrita</taxon>
        <taxon>Aculeata</taxon>
        <taxon>Apoidea</taxon>
        <taxon>Anthophila</taxon>
        <taxon>Apidae</taxon>
        <taxon>Apis</taxon>
    </lineage>
</organism>
<keyword evidence="13" id="KW-0256">Endoplasmic reticulum</keyword>
<dbReference type="CDD" id="cd03883">
    <property type="entry name" value="M28_Pgcp_like"/>
    <property type="match status" value="1"/>
</dbReference>
<dbReference type="PANTHER" id="PTHR12053">
    <property type="entry name" value="PROTEASE FAMILY M28 PLASMA GLUTAMATE CARBOXYPEPTIDASE-RELATED"/>
    <property type="match status" value="1"/>
</dbReference>
<dbReference type="FunFam" id="3.50.30.30:FF:000009">
    <property type="entry name" value="Carboxypeptidase Q"/>
    <property type="match status" value="1"/>
</dbReference>
<gene>
    <name evidence="24" type="ORF">APICC_04284</name>
</gene>
<evidence type="ECO:0000256" key="10">
    <source>
        <dbReference type="ARBA" id="ARBA00022723"/>
    </source>
</evidence>
<evidence type="ECO:0000256" key="8">
    <source>
        <dbReference type="ARBA" id="ARBA00022645"/>
    </source>
</evidence>
<evidence type="ECO:0000256" key="9">
    <source>
        <dbReference type="ARBA" id="ARBA00022670"/>
    </source>
</evidence>
<protein>
    <recommendedName>
        <fullName evidence="6">Carboxypeptidase Q</fullName>
    </recommendedName>
    <alternativeName>
        <fullName evidence="21">Plasma glutamate carboxypeptidase</fullName>
    </alternativeName>
</protein>
<evidence type="ECO:0000256" key="18">
    <source>
        <dbReference type="ARBA" id="ARBA00023180"/>
    </source>
</evidence>
<dbReference type="EMBL" id="KZ288357">
    <property type="protein sequence ID" value="PBC27122.1"/>
    <property type="molecule type" value="Genomic_DNA"/>
</dbReference>
<keyword evidence="8 24" id="KW-0121">Carboxypeptidase</keyword>
<keyword evidence="15" id="KW-0333">Golgi apparatus</keyword>
<dbReference type="AlphaFoldDB" id="A0A2A3E762"/>
<dbReference type="GO" id="GO:0005615">
    <property type="term" value="C:extracellular space"/>
    <property type="evidence" value="ECO:0007669"/>
    <property type="project" value="TreeGrafter"/>
</dbReference>
<dbReference type="GO" id="GO:0005764">
    <property type="term" value="C:lysosome"/>
    <property type="evidence" value="ECO:0007669"/>
    <property type="project" value="UniProtKB-SubCell"/>
</dbReference>
<evidence type="ECO:0000313" key="25">
    <source>
        <dbReference type="Proteomes" id="UP000242457"/>
    </source>
</evidence>
<evidence type="ECO:0000256" key="14">
    <source>
        <dbReference type="ARBA" id="ARBA00022833"/>
    </source>
</evidence>
<keyword evidence="19" id="KW-0458">Lysosome</keyword>
<keyword evidence="7" id="KW-0964">Secreted</keyword>
<keyword evidence="12" id="KW-0378">Hydrolase</keyword>
<evidence type="ECO:0000256" key="12">
    <source>
        <dbReference type="ARBA" id="ARBA00022801"/>
    </source>
</evidence>
<evidence type="ECO:0000256" key="7">
    <source>
        <dbReference type="ARBA" id="ARBA00022525"/>
    </source>
</evidence>
<accession>A0A2A3E762</accession>
<dbReference type="FunFam" id="3.40.630.10:FF:000036">
    <property type="entry name" value="Carboxypeptidase Q"/>
    <property type="match status" value="1"/>
</dbReference>
<name>A0A2A3E762_APICC</name>
<evidence type="ECO:0000256" key="13">
    <source>
        <dbReference type="ARBA" id="ARBA00022824"/>
    </source>
</evidence>
<dbReference type="GO" id="GO:0006508">
    <property type="term" value="P:proteolysis"/>
    <property type="evidence" value="ECO:0007669"/>
    <property type="project" value="UniProtKB-KW"/>
</dbReference>
<evidence type="ECO:0000256" key="1">
    <source>
        <dbReference type="ARBA" id="ARBA00004240"/>
    </source>
</evidence>
<evidence type="ECO:0000256" key="21">
    <source>
        <dbReference type="ARBA" id="ARBA00033328"/>
    </source>
</evidence>
<evidence type="ECO:0000256" key="20">
    <source>
        <dbReference type="ARBA" id="ARBA00025833"/>
    </source>
</evidence>
<dbReference type="GO" id="GO:0046872">
    <property type="term" value="F:metal ion binding"/>
    <property type="evidence" value="ECO:0007669"/>
    <property type="project" value="UniProtKB-KW"/>
</dbReference>
<keyword evidence="11 22" id="KW-0732">Signal</keyword>
<dbReference type="Gene3D" id="3.40.630.10">
    <property type="entry name" value="Zn peptidases"/>
    <property type="match status" value="1"/>
</dbReference>
<reference evidence="24 25" key="1">
    <citation type="submission" date="2014-07" db="EMBL/GenBank/DDBJ databases">
        <title>Genomic and transcriptomic analysis on Apis cerana provide comprehensive insights into honey bee biology.</title>
        <authorList>
            <person name="Diao Q."/>
            <person name="Sun L."/>
            <person name="Zheng H."/>
            <person name="Zheng H."/>
            <person name="Xu S."/>
            <person name="Wang S."/>
            <person name="Zeng Z."/>
            <person name="Hu F."/>
            <person name="Su S."/>
            <person name="Wu J."/>
        </authorList>
    </citation>
    <scope>NUCLEOTIDE SEQUENCE [LARGE SCALE GENOMIC DNA]</scope>
    <source>
        <tissue evidence="24">Pupae without intestine</tissue>
    </source>
</reference>
<evidence type="ECO:0000256" key="11">
    <source>
        <dbReference type="ARBA" id="ARBA00022729"/>
    </source>
</evidence>
<evidence type="ECO:0000256" key="22">
    <source>
        <dbReference type="SAM" id="SignalP"/>
    </source>
</evidence>
<dbReference type="GO" id="GO:0005783">
    <property type="term" value="C:endoplasmic reticulum"/>
    <property type="evidence" value="ECO:0007669"/>
    <property type="project" value="UniProtKB-SubCell"/>
</dbReference>
<feature type="chain" id="PRO_5013217609" description="Carboxypeptidase Q" evidence="22">
    <location>
        <begin position="22"/>
        <end position="476"/>
    </location>
</feature>
<dbReference type="OrthoDB" id="10013407at2759"/>
<dbReference type="Pfam" id="PF04389">
    <property type="entry name" value="Peptidase_M28"/>
    <property type="match status" value="1"/>
</dbReference>
<dbReference type="STRING" id="94128.A0A2A3E762"/>
<evidence type="ECO:0000313" key="24">
    <source>
        <dbReference type="EMBL" id="PBC27122.1"/>
    </source>
</evidence>
<keyword evidence="14" id="KW-0862">Zinc</keyword>
<comment type="subcellular location">
    <subcellularLocation>
        <location evidence="1">Endoplasmic reticulum</location>
    </subcellularLocation>
    <subcellularLocation>
        <location evidence="3">Golgi apparatus</location>
    </subcellularLocation>
    <subcellularLocation>
        <location evidence="2">Lysosome</location>
    </subcellularLocation>
    <subcellularLocation>
        <location evidence="4">Secreted</location>
    </subcellularLocation>
</comment>
<keyword evidence="18" id="KW-0325">Glycoprotein</keyword>
<comment type="subunit">
    <text evidence="20">Homodimer. The monomeric form is inactive while the homodimer is active.</text>
</comment>
<comment type="similarity">
    <text evidence="5">Belongs to the peptidase M28 family.</text>
</comment>
<dbReference type="Proteomes" id="UP000242457">
    <property type="component" value="Unassembled WGS sequence"/>
</dbReference>
<evidence type="ECO:0000256" key="17">
    <source>
        <dbReference type="ARBA" id="ARBA00023145"/>
    </source>
</evidence>
<keyword evidence="25" id="KW-1185">Reference proteome</keyword>
<feature type="signal peptide" evidence="22">
    <location>
        <begin position="1"/>
        <end position="21"/>
    </location>
</feature>
<evidence type="ECO:0000256" key="19">
    <source>
        <dbReference type="ARBA" id="ARBA00023228"/>
    </source>
</evidence>
<evidence type="ECO:0000256" key="2">
    <source>
        <dbReference type="ARBA" id="ARBA00004371"/>
    </source>
</evidence>
<proteinExistence type="inferred from homology"/>
<keyword evidence="16" id="KW-0482">Metalloprotease</keyword>
<evidence type="ECO:0000256" key="3">
    <source>
        <dbReference type="ARBA" id="ARBA00004555"/>
    </source>
</evidence>
<feature type="domain" description="Peptidase M28" evidence="23">
    <location>
        <begin position="273"/>
        <end position="460"/>
    </location>
</feature>
<dbReference type="PANTHER" id="PTHR12053:SF3">
    <property type="entry name" value="CARBOXYPEPTIDASE Q"/>
    <property type="match status" value="1"/>
</dbReference>
<dbReference type="InterPro" id="IPR007484">
    <property type="entry name" value="Peptidase_M28"/>
</dbReference>
<dbReference type="GO" id="GO:0004180">
    <property type="term" value="F:carboxypeptidase activity"/>
    <property type="evidence" value="ECO:0007669"/>
    <property type="project" value="UniProtKB-KW"/>
</dbReference>
<evidence type="ECO:0000259" key="23">
    <source>
        <dbReference type="Pfam" id="PF04389"/>
    </source>
</evidence>
<dbReference type="GO" id="GO:0043171">
    <property type="term" value="P:peptide catabolic process"/>
    <property type="evidence" value="ECO:0007669"/>
    <property type="project" value="TreeGrafter"/>
</dbReference>
<evidence type="ECO:0000256" key="4">
    <source>
        <dbReference type="ARBA" id="ARBA00004613"/>
    </source>
</evidence>
<evidence type="ECO:0000256" key="6">
    <source>
        <dbReference type="ARBA" id="ARBA00014116"/>
    </source>
</evidence>
<evidence type="ECO:0000256" key="16">
    <source>
        <dbReference type="ARBA" id="ARBA00023049"/>
    </source>
</evidence>
<dbReference type="SUPFAM" id="SSF53187">
    <property type="entry name" value="Zn-dependent exopeptidases"/>
    <property type="match status" value="1"/>
</dbReference>
<sequence length="476" mass="52843">MLLSTKLLIVVWLLRLHSIFAAVTGEVDNVISCKLPEPLLHEIDSYKIIVRAIINEALNGSFKGTTWNELAYFTDRFGPRPSGSEALEHSIDYVLNKSMEYGLENVHGESVTVPHWVKGKESATLLKPRKMNIAILGLGTSVGTPPEGITAEAIVVDSFQELYSKKDEIPGKIVVYNQKFVSYDETVQYRKDGARQASKYGAVAVLIRSITPYSLYTPHTGNQRYGKNVIKIPVASITIEDATLLRRMANRGEVLEINLKMEAKNLPSTVSRNVIADFRGSTNPEKIVVVSGHIDSWDVGQGAMDDGGGIFISWQALKLLKYLNYKPRRTVRLIMWTAEEVGSLGALDFIKAHQSEQNNLQFVMESDAGTFAPLGIQYTGTDIVGCILERIMTLFSPMGNMKVRSPNQGPDIAIWINEGVPGASLWNQDDKYFYYHHSNADTMLVEDSEALDKGTALFAALSYILADLSIDLPRHK</sequence>
<keyword evidence="17" id="KW-0865">Zymogen</keyword>
<dbReference type="GO" id="GO:0005794">
    <property type="term" value="C:Golgi apparatus"/>
    <property type="evidence" value="ECO:0007669"/>
    <property type="project" value="UniProtKB-SubCell"/>
</dbReference>
<evidence type="ECO:0000256" key="15">
    <source>
        <dbReference type="ARBA" id="ARBA00023034"/>
    </source>
</evidence>
<dbReference type="Gene3D" id="3.50.30.30">
    <property type="match status" value="1"/>
</dbReference>
<keyword evidence="10" id="KW-0479">Metal-binding</keyword>
<dbReference type="InterPro" id="IPR039866">
    <property type="entry name" value="CPQ"/>
</dbReference>
<evidence type="ECO:0000256" key="5">
    <source>
        <dbReference type="ARBA" id="ARBA00010918"/>
    </source>
</evidence>
<keyword evidence="9" id="KW-0645">Protease</keyword>